<dbReference type="PROSITE" id="PS50137">
    <property type="entry name" value="DS_RBD"/>
    <property type="match status" value="3"/>
</dbReference>
<evidence type="ECO:0000256" key="2">
    <source>
        <dbReference type="ARBA" id="ARBA00022884"/>
    </source>
</evidence>
<sequence length="473" mass="52778">MYKTKLQELCHQRRWGLPRYSALKDGPDHMPSFKASVFVNGVTFTSSGAFSSSKEAHNQAAMLAFLSFSSGSSTSTADYDIKDQIGAAKPKDITIPGQFPDIIDGSSKFRERLSTFVDFIHYCVCKSMIVASDLFPFPFQHLSNNINRLIPPDMDRLCKKQLQNYAQKNNLDPPVFTCKTEGPPHTAHFKATVLVNGQSFESPSFFNTIKEAEQAAAKVSLMSLSLDIFQKARKILWNMTGHYGPFKTLLLKLTQREGLCKPTYKTIQSGSLHMPTFFSTVEVESMEFHGKGGRSKKQAEQDAAKIAYIALKECGVNMYTDFSPSHIENNAVEPIHSSDIIKCKQNLKLEDELLDLNEILPANVKVNNEMHNPSYIQPPEKDMMNNRSTSSCEPGSNSSPKSSPFSQLDASCVSISESSKAKSHTTNGYLLCNRYKVYTCFPNIPFPEGIIVLPISDNKWVAVSLEFPNDKDL</sequence>
<evidence type="ECO:0000256" key="3">
    <source>
        <dbReference type="PROSITE-ProRule" id="PRU00266"/>
    </source>
</evidence>
<feature type="region of interest" description="Disordered" evidence="4">
    <location>
        <begin position="370"/>
        <end position="405"/>
    </location>
</feature>
<dbReference type="InterPro" id="IPR014720">
    <property type="entry name" value="dsRBD_dom"/>
</dbReference>
<dbReference type="Proteomes" id="UP001367508">
    <property type="component" value="Unassembled WGS sequence"/>
</dbReference>
<feature type="domain" description="DRBM" evidence="5">
    <location>
        <begin position="157"/>
        <end position="226"/>
    </location>
</feature>
<organism evidence="6 7">
    <name type="scientific">Canavalia gladiata</name>
    <name type="common">Sword bean</name>
    <name type="synonym">Dolichos gladiatus</name>
    <dbReference type="NCBI Taxonomy" id="3824"/>
    <lineage>
        <taxon>Eukaryota</taxon>
        <taxon>Viridiplantae</taxon>
        <taxon>Streptophyta</taxon>
        <taxon>Embryophyta</taxon>
        <taxon>Tracheophyta</taxon>
        <taxon>Spermatophyta</taxon>
        <taxon>Magnoliopsida</taxon>
        <taxon>eudicotyledons</taxon>
        <taxon>Gunneridae</taxon>
        <taxon>Pentapetalae</taxon>
        <taxon>rosids</taxon>
        <taxon>fabids</taxon>
        <taxon>Fabales</taxon>
        <taxon>Fabaceae</taxon>
        <taxon>Papilionoideae</taxon>
        <taxon>50 kb inversion clade</taxon>
        <taxon>NPAAA clade</taxon>
        <taxon>indigoferoid/millettioid clade</taxon>
        <taxon>Phaseoleae</taxon>
        <taxon>Canavalia</taxon>
    </lineage>
</organism>
<keyword evidence="1" id="KW-0677">Repeat</keyword>
<dbReference type="EMBL" id="JAYMYQ010000011">
    <property type="protein sequence ID" value="KAK7305077.1"/>
    <property type="molecule type" value="Genomic_DNA"/>
</dbReference>
<reference evidence="6 7" key="1">
    <citation type="submission" date="2024-01" db="EMBL/GenBank/DDBJ databases">
        <title>The genomes of 5 underutilized Papilionoideae crops provide insights into root nodulation and disease resistanc.</title>
        <authorList>
            <person name="Jiang F."/>
        </authorList>
    </citation>
    <scope>NUCLEOTIDE SEQUENCE [LARGE SCALE GENOMIC DNA]</scope>
    <source>
        <strain evidence="6">LVBAO_FW01</strain>
        <tissue evidence="6">Leaves</tissue>
    </source>
</reference>
<proteinExistence type="predicted"/>
<dbReference type="SUPFAM" id="SSF54768">
    <property type="entry name" value="dsRNA-binding domain-like"/>
    <property type="match status" value="3"/>
</dbReference>
<feature type="domain" description="DRBM" evidence="5">
    <location>
        <begin position="245"/>
        <end position="313"/>
    </location>
</feature>
<dbReference type="GO" id="GO:0003723">
    <property type="term" value="F:RNA binding"/>
    <property type="evidence" value="ECO:0007669"/>
    <property type="project" value="UniProtKB-UniRule"/>
</dbReference>
<gene>
    <name evidence="6" type="ORF">VNO77_42976</name>
</gene>
<evidence type="ECO:0000259" key="5">
    <source>
        <dbReference type="PROSITE" id="PS50137"/>
    </source>
</evidence>
<protein>
    <recommendedName>
        <fullName evidence="5">DRBM domain-containing protein</fullName>
    </recommendedName>
</protein>
<keyword evidence="2 3" id="KW-0694">RNA-binding</keyword>
<dbReference type="SMART" id="SM00358">
    <property type="entry name" value="DSRM"/>
    <property type="match status" value="3"/>
</dbReference>
<accession>A0AAN9JW95</accession>
<dbReference type="AlphaFoldDB" id="A0AAN9JW95"/>
<evidence type="ECO:0000256" key="4">
    <source>
        <dbReference type="SAM" id="MobiDB-lite"/>
    </source>
</evidence>
<evidence type="ECO:0000313" key="7">
    <source>
        <dbReference type="Proteomes" id="UP001367508"/>
    </source>
</evidence>
<evidence type="ECO:0000256" key="1">
    <source>
        <dbReference type="ARBA" id="ARBA00022737"/>
    </source>
</evidence>
<dbReference type="PANTHER" id="PTHR46031">
    <property type="match status" value="1"/>
</dbReference>
<name>A0AAN9JW95_CANGL</name>
<dbReference type="Pfam" id="PF00035">
    <property type="entry name" value="dsrm"/>
    <property type="match status" value="3"/>
</dbReference>
<keyword evidence="7" id="KW-1185">Reference proteome</keyword>
<dbReference type="PANTHER" id="PTHR46031:SF31">
    <property type="entry name" value="DOUBLE-STRANDED RNA-BINDING PROTEIN 1-LIKE"/>
    <property type="match status" value="1"/>
</dbReference>
<comment type="caution">
    <text evidence="6">The sequence shown here is derived from an EMBL/GenBank/DDBJ whole genome shotgun (WGS) entry which is preliminary data.</text>
</comment>
<dbReference type="Gene3D" id="3.30.160.20">
    <property type="match status" value="3"/>
</dbReference>
<feature type="domain" description="DRBM" evidence="5">
    <location>
        <begin position="1"/>
        <end position="70"/>
    </location>
</feature>
<feature type="compositionally biased region" description="Low complexity" evidence="4">
    <location>
        <begin position="388"/>
        <end position="405"/>
    </location>
</feature>
<evidence type="ECO:0000313" key="6">
    <source>
        <dbReference type="EMBL" id="KAK7305077.1"/>
    </source>
</evidence>